<dbReference type="EC" id="2.5.1.18" evidence="2"/>
<name>A0A9P5TS02_GYMJU</name>
<comment type="catalytic activity">
    <reaction evidence="4">
        <text>RX + glutathione = an S-substituted glutathione + a halide anion + H(+)</text>
        <dbReference type="Rhea" id="RHEA:16437"/>
        <dbReference type="ChEBI" id="CHEBI:15378"/>
        <dbReference type="ChEBI" id="CHEBI:16042"/>
        <dbReference type="ChEBI" id="CHEBI:17792"/>
        <dbReference type="ChEBI" id="CHEBI:57925"/>
        <dbReference type="ChEBI" id="CHEBI:90779"/>
        <dbReference type="EC" id="2.5.1.18"/>
    </reaction>
</comment>
<evidence type="ECO:0000256" key="3">
    <source>
        <dbReference type="ARBA" id="ARBA00022679"/>
    </source>
</evidence>
<evidence type="ECO:0000256" key="4">
    <source>
        <dbReference type="ARBA" id="ARBA00047960"/>
    </source>
</evidence>
<dbReference type="AlphaFoldDB" id="A0A9P5TS02"/>
<dbReference type="GO" id="GO:0004364">
    <property type="term" value="F:glutathione transferase activity"/>
    <property type="evidence" value="ECO:0007669"/>
    <property type="project" value="UniProtKB-EC"/>
</dbReference>
<dbReference type="SUPFAM" id="SSF52833">
    <property type="entry name" value="Thioredoxin-like"/>
    <property type="match status" value="1"/>
</dbReference>
<evidence type="ECO:0000256" key="2">
    <source>
        <dbReference type="ARBA" id="ARBA00012452"/>
    </source>
</evidence>
<dbReference type="SFLD" id="SFLDG00358">
    <property type="entry name" value="Main_(cytGST)"/>
    <property type="match status" value="1"/>
</dbReference>
<dbReference type="PROSITE" id="PS50404">
    <property type="entry name" value="GST_NTER"/>
    <property type="match status" value="1"/>
</dbReference>
<dbReference type="Pfam" id="PF02798">
    <property type="entry name" value="GST_N"/>
    <property type="match status" value="1"/>
</dbReference>
<dbReference type="SUPFAM" id="SSF47616">
    <property type="entry name" value="GST C-terminal domain-like"/>
    <property type="match status" value="1"/>
</dbReference>
<protein>
    <recommendedName>
        <fullName evidence="2">glutathione transferase</fullName>
        <ecNumber evidence="2">2.5.1.18</ecNumber>
    </recommendedName>
</protein>
<comment type="caution">
    <text evidence="6">The sequence shown here is derived from an EMBL/GenBank/DDBJ whole genome shotgun (WGS) entry which is preliminary data.</text>
</comment>
<evidence type="ECO:0000313" key="7">
    <source>
        <dbReference type="Proteomes" id="UP000724874"/>
    </source>
</evidence>
<feature type="domain" description="GST N-terminal" evidence="5">
    <location>
        <begin position="1"/>
        <end position="80"/>
    </location>
</feature>
<comment type="similarity">
    <text evidence="1">Belongs to the GST superfamily.</text>
</comment>
<dbReference type="Gene3D" id="1.20.1050.10">
    <property type="match status" value="1"/>
</dbReference>
<dbReference type="InterPro" id="IPR004045">
    <property type="entry name" value="Glutathione_S-Trfase_N"/>
</dbReference>
<dbReference type="InterPro" id="IPR040079">
    <property type="entry name" value="Glutathione_S-Trfase"/>
</dbReference>
<dbReference type="Proteomes" id="UP000724874">
    <property type="component" value="Unassembled WGS sequence"/>
</dbReference>
<dbReference type="GO" id="GO:0005737">
    <property type="term" value="C:cytoplasm"/>
    <property type="evidence" value="ECO:0007669"/>
    <property type="project" value="UniProtKB-ARBA"/>
</dbReference>
<dbReference type="CDD" id="cd03046">
    <property type="entry name" value="GST_N_GTT1_like"/>
    <property type="match status" value="1"/>
</dbReference>
<dbReference type="SFLD" id="SFLDS00019">
    <property type="entry name" value="Glutathione_Transferase_(cytos"/>
    <property type="match status" value="1"/>
</dbReference>
<keyword evidence="3" id="KW-0808">Transferase</keyword>
<organism evidence="6 7">
    <name type="scientific">Gymnopilus junonius</name>
    <name type="common">Spectacular rustgill mushroom</name>
    <name type="synonym">Gymnopilus spectabilis subsp. junonius</name>
    <dbReference type="NCBI Taxonomy" id="109634"/>
    <lineage>
        <taxon>Eukaryota</taxon>
        <taxon>Fungi</taxon>
        <taxon>Dikarya</taxon>
        <taxon>Basidiomycota</taxon>
        <taxon>Agaricomycotina</taxon>
        <taxon>Agaricomycetes</taxon>
        <taxon>Agaricomycetidae</taxon>
        <taxon>Agaricales</taxon>
        <taxon>Agaricineae</taxon>
        <taxon>Hymenogastraceae</taxon>
        <taxon>Gymnopilus</taxon>
    </lineage>
</organism>
<dbReference type="GO" id="GO:0004602">
    <property type="term" value="F:glutathione peroxidase activity"/>
    <property type="evidence" value="ECO:0007669"/>
    <property type="project" value="UniProtKB-ARBA"/>
</dbReference>
<gene>
    <name evidence="6" type="ORF">CPB84DRAFT_1767690</name>
</gene>
<dbReference type="EMBL" id="JADNYJ010000013">
    <property type="protein sequence ID" value="KAF8907835.1"/>
    <property type="molecule type" value="Genomic_DNA"/>
</dbReference>
<keyword evidence="7" id="KW-1185">Reference proteome</keyword>
<dbReference type="PANTHER" id="PTHR44051:SF9">
    <property type="entry name" value="GLUTATHIONE S-TRANSFERASE 1"/>
    <property type="match status" value="1"/>
</dbReference>
<dbReference type="InterPro" id="IPR036282">
    <property type="entry name" value="Glutathione-S-Trfase_C_sf"/>
</dbReference>
<dbReference type="OrthoDB" id="2098326at2759"/>
<dbReference type="FunFam" id="3.40.30.10:FF:000156">
    <property type="entry name" value="Glutathione S-transferase 1"/>
    <property type="match status" value="1"/>
</dbReference>
<evidence type="ECO:0000256" key="1">
    <source>
        <dbReference type="ARBA" id="ARBA00007409"/>
    </source>
</evidence>
<dbReference type="InterPro" id="IPR036249">
    <property type="entry name" value="Thioredoxin-like_sf"/>
</dbReference>
<accession>A0A9P5TS02</accession>
<sequence length="222" mass="24874">MLILPHLNNSRSQRILWLLEELGIPYEIKKYERTTQQLAPPELLEISALGKAPIITDGDVTLAESGAIIEYLITRYGNGKGVPTESGYLDNLYFSHYAEGSLMPILVQKVIFDIVPKNSPFLIRPLVKSIFEKLDSQLVQNELKKHFSMIEAHLAKSPSGWFAGGQEPTAANYQMSFPLEAVVADAPEMAGPQIKKFVQIVHNREAFKKALERGGEYSYARL</sequence>
<evidence type="ECO:0000259" key="5">
    <source>
        <dbReference type="PROSITE" id="PS50404"/>
    </source>
</evidence>
<reference evidence="6" key="1">
    <citation type="submission" date="2020-11" db="EMBL/GenBank/DDBJ databases">
        <authorList>
            <consortium name="DOE Joint Genome Institute"/>
            <person name="Ahrendt S."/>
            <person name="Riley R."/>
            <person name="Andreopoulos W."/>
            <person name="LaButti K."/>
            <person name="Pangilinan J."/>
            <person name="Ruiz-duenas F.J."/>
            <person name="Barrasa J.M."/>
            <person name="Sanchez-Garcia M."/>
            <person name="Camarero S."/>
            <person name="Miyauchi S."/>
            <person name="Serrano A."/>
            <person name="Linde D."/>
            <person name="Babiker R."/>
            <person name="Drula E."/>
            <person name="Ayuso-Fernandez I."/>
            <person name="Pacheco R."/>
            <person name="Padilla G."/>
            <person name="Ferreira P."/>
            <person name="Barriuso J."/>
            <person name="Kellner H."/>
            <person name="Castanera R."/>
            <person name="Alfaro M."/>
            <person name="Ramirez L."/>
            <person name="Pisabarro A.G."/>
            <person name="Kuo A."/>
            <person name="Tritt A."/>
            <person name="Lipzen A."/>
            <person name="He G."/>
            <person name="Yan M."/>
            <person name="Ng V."/>
            <person name="Cullen D."/>
            <person name="Martin F."/>
            <person name="Rosso M.-N."/>
            <person name="Henrissat B."/>
            <person name="Hibbett D."/>
            <person name="Martinez A.T."/>
            <person name="Grigoriev I.V."/>
        </authorList>
    </citation>
    <scope>NUCLEOTIDE SEQUENCE</scope>
    <source>
        <strain evidence="6">AH 44721</strain>
    </source>
</reference>
<dbReference type="PANTHER" id="PTHR44051">
    <property type="entry name" value="GLUTATHIONE S-TRANSFERASE-RELATED"/>
    <property type="match status" value="1"/>
</dbReference>
<proteinExistence type="inferred from homology"/>
<evidence type="ECO:0000313" key="6">
    <source>
        <dbReference type="EMBL" id="KAF8907835.1"/>
    </source>
</evidence>
<dbReference type="Gene3D" id="3.40.30.10">
    <property type="entry name" value="Glutaredoxin"/>
    <property type="match status" value="1"/>
</dbReference>